<dbReference type="InterPro" id="IPR036534">
    <property type="entry name" value="GAR_dom_sf"/>
</dbReference>
<reference evidence="8 10" key="1">
    <citation type="journal article" date="2019" name="Sci. Rep.">
        <title>Orb-weaving spider Araneus ventricosus genome elucidates the spidroin gene catalogue.</title>
        <authorList>
            <person name="Kono N."/>
            <person name="Nakamura H."/>
            <person name="Ohtoshi R."/>
            <person name="Moran D.A.P."/>
            <person name="Shinohara A."/>
            <person name="Yoshida Y."/>
            <person name="Fujiwara M."/>
            <person name="Mori M."/>
            <person name="Tomita M."/>
            <person name="Arakawa K."/>
        </authorList>
    </citation>
    <scope>NUCLEOTIDE SEQUENCE [LARGE SCALE GENOMIC DNA]</scope>
</reference>
<evidence type="ECO:0000256" key="1">
    <source>
        <dbReference type="ARBA" id="ARBA00004245"/>
    </source>
</evidence>
<comment type="similarity">
    <text evidence="4">Belongs to the GAS2 family.</text>
</comment>
<feature type="compositionally biased region" description="Low complexity" evidence="5">
    <location>
        <begin position="203"/>
        <end position="215"/>
    </location>
</feature>
<feature type="domain" description="GAR" evidence="7">
    <location>
        <begin position="264"/>
        <end position="338"/>
    </location>
</feature>
<evidence type="ECO:0000259" key="7">
    <source>
        <dbReference type="PROSITE" id="PS51460"/>
    </source>
</evidence>
<comment type="caution">
    <text evidence="8">The sequence shown here is derived from an EMBL/GenBank/DDBJ whole genome shotgun (WGS) entry which is preliminary data.</text>
</comment>
<comment type="subcellular location">
    <subcellularLocation>
        <location evidence="1">Cytoplasm</location>
        <location evidence="1">Cytoskeleton</location>
    </subcellularLocation>
</comment>
<evidence type="ECO:0000256" key="2">
    <source>
        <dbReference type="ARBA" id="ARBA00022490"/>
    </source>
</evidence>
<feature type="compositionally biased region" description="Basic and acidic residues" evidence="5">
    <location>
        <begin position="263"/>
        <end position="272"/>
    </location>
</feature>
<dbReference type="EMBL" id="BGPR01020287">
    <property type="protein sequence ID" value="GBN84259.1"/>
    <property type="molecule type" value="Genomic_DNA"/>
</dbReference>
<keyword evidence="3" id="KW-0206">Cytoskeleton</keyword>
<organism evidence="8 10">
    <name type="scientific">Araneus ventricosus</name>
    <name type="common">Orbweaver spider</name>
    <name type="synonym">Epeira ventricosa</name>
    <dbReference type="NCBI Taxonomy" id="182803"/>
    <lineage>
        <taxon>Eukaryota</taxon>
        <taxon>Metazoa</taxon>
        <taxon>Ecdysozoa</taxon>
        <taxon>Arthropoda</taxon>
        <taxon>Chelicerata</taxon>
        <taxon>Arachnida</taxon>
        <taxon>Araneae</taxon>
        <taxon>Araneomorphae</taxon>
        <taxon>Entelegynae</taxon>
        <taxon>Araneoidea</taxon>
        <taxon>Araneidae</taxon>
        <taxon>Araneus</taxon>
    </lineage>
</organism>
<keyword evidence="2" id="KW-0963">Cytoplasm</keyword>
<dbReference type="InterPro" id="IPR036872">
    <property type="entry name" value="CH_dom_sf"/>
</dbReference>
<dbReference type="Gene3D" id="1.10.418.10">
    <property type="entry name" value="Calponin-like domain"/>
    <property type="match status" value="1"/>
</dbReference>
<evidence type="ECO:0000313" key="8">
    <source>
        <dbReference type="EMBL" id="GBN83319.1"/>
    </source>
</evidence>
<dbReference type="EMBL" id="BGPR01019914">
    <property type="protein sequence ID" value="GBN83319.1"/>
    <property type="molecule type" value="Genomic_DNA"/>
</dbReference>
<evidence type="ECO:0000259" key="6">
    <source>
        <dbReference type="PROSITE" id="PS50021"/>
    </source>
</evidence>
<dbReference type="PANTHER" id="PTHR46756:SF13">
    <property type="entry name" value="GROWTH ARREST-SPECIFIC PROTEIN 2"/>
    <property type="match status" value="1"/>
</dbReference>
<dbReference type="Pfam" id="PF00307">
    <property type="entry name" value="CH"/>
    <property type="match status" value="1"/>
</dbReference>
<dbReference type="SMART" id="SM00243">
    <property type="entry name" value="GAS2"/>
    <property type="match status" value="1"/>
</dbReference>
<name>A0A4Y2S7Q8_ARAVE</name>
<evidence type="ECO:0000313" key="9">
    <source>
        <dbReference type="EMBL" id="GBN84259.1"/>
    </source>
</evidence>
<dbReference type="GO" id="GO:0008017">
    <property type="term" value="F:microtubule binding"/>
    <property type="evidence" value="ECO:0007669"/>
    <property type="project" value="InterPro"/>
</dbReference>
<dbReference type="GO" id="GO:0051764">
    <property type="term" value="P:actin crosslink formation"/>
    <property type="evidence" value="ECO:0007669"/>
    <property type="project" value="TreeGrafter"/>
</dbReference>
<dbReference type="GO" id="GO:0008093">
    <property type="term" value="F:cytoskeletal anchor activity"/>
    <property type="evidence" value="ECO:0007669"/>
    <property type="project" value="TreeGrafter"/>
</dbReference>
<dbReference type="GO" id="GO:0005884">
    <property type="term" value="C:actin filament"/>
    <property type="evidence" value="ECO:0007669"/>
    <property type="project" value="TreeGrafter"/>
</dbReference>
<accession>A0A4Y2S7Q8</accession>
<proteinExistence type="inferred from homology"/>
<dbReference type="CDD" id="cd21204">
    <property type="entry name" value="CH_GAS2-like"/>
    <property type="match status" value="1"/>
</dbReference>
<feature type="domain" description="Calponin-homology (CH)" evidence="6">
    <location>
        <begin position="31"/>
        <end position="176"/>
    </location>
</feature>
<evidence type="ECO:0000256" key="5">
    <source>
        <dbReference type="SAM" id="MobiDB-lite"/>
    </source>
</evidence>
<dbReference type="InterPro" id="IPR003108">
    <property type="entry name" value="GAR_dom"/>
</dbReference>
<dbReference type="PANTHER" id="PTHR46756">
    <property type="entry name" value="TRANSGELIN"/>
    <property type="match status" value="1"/>
</dbReference>
<protein>
    <submittedName>
        <fullName evidence="8">Growth arrest-specific protein 2</fullName>
    </submittedName>
</protein>
<dbReference type="GO" id="GO:0051015">
    <property type="term" value="F:actin filament binding"/>
    <property type="evidence" value="ECO:0007669"/>
    <property type="project" value="TreeGrafter"/>
</dbReference>
<dbReference type="PROSITE" id="PS51460">
    <property type="entry name" value="GAR"/>
    <property type="match status" value="1"/>
</dbReference>
<evidence type="ECO:0000313" key="10">
    <source>
        <dbReference type="Proteomes" id="UP000499080"/>
    </source>
</evidence>
<dbReference type="Pfam" id="PF02187">
    <property type="entry name" value="GAS2"/>
    <property type="match status" value="1"/>
</dbReference>
<feature type="compositionally biased region" description="Low complexity" evidence="5">
    <location>
        <begin position="224"/>
        <end position="237"/>
    </location>
</feature>
<dbReference type="Proteomes" id="UP000499080">
    <property type="component" value="Unassembled WGS sequence"/>
</dbReference>
<dbReference type="SUPFAM" id="SSF143575">
    <property type="entry name" value="GAS2 domain-like"/>
    <property type="match status" value="1"/>
</dbReference>
<dbReference type="Gene3D" id="3.30.920.20">
    <property type="entry name" value="Gas2-like domain"/>
    <property type="match status" value="1"/>
</dbReference>
<dbReference type="OrthoDB" id="206130at2759"/>
<sequence>MLRKTKSLLVCVCDIQLHPSRSWCVSVLYQLCRKFVLQSWCLSVTYQLCSKLALQVGWSIMLSYFAGEVEDITAQNFMDKLDNGVIICKLARLIQQKAEECKRRGLITETVPSVRFKCWENAKSESFYARDNADNFIRWCRKFGVHEAVIFESDGLVLHTQPRTVVLCLLELGRIASKYDIEPPGLVQLEKEIDAQEDDRSSDGLSPLSTGSSSPNLVRSRTESALSLNSSRSLLTSPDSGIDNIHNMRPRNRLSYTPPSSTETKKQHKPSELDKKVMKIANNVCKDNIQINRISEGKYCIGGKNVFVRLLKGRHVMVRVGGGWDTLEHFLSRHEPCQVIVVNRKNSLSDEYISLACNGSPDSFLHIRAKYKTPLSTPTTPEYKQLA</sequence>
<keyword evidence="10" id="KW-1185">Reference proteome</keyword>
<feature type="region of interest" description="Disordered" evidence="5">
    <location>
        <begin position="194"/>
        <end position="272"/>
    </location>
</feature>
<dbReference type="PROSITE" id="PS50021">
    <property type="entry name" value="CH"/>
    <property type="match status" value="1"/>
</dbReference>
<gene>
    <name evidence="8" type="primary">Gas2_0</name>
    <name evidence="9" type="synonym">Gas2_3</name>
    <name evidence="9" type="ORF">AVEN_248092_1</name>
    <name evidence="8" type="ORF">AVEN_263812_1</name>
</gene>
<evidence type="ECO:0000256" key="3">
    <source>
        <dbReference type="ARBA" id="ARBA00023212"/>
    </source>
</evidence>
<dbReference type="InterPro" id="IPR001715">
    <property type="entry name" value="CH_dom"/>
</dbReference>
<dbReference type="AlphaFoldDB" id="A0A4Y2S7Q8"/>
<dbReference type="SUPFAM" id="SSF47576">
    <property type="entry name" value="Calponin-homology domain, CH-domain"/>
    <property type="match status" value="1"/>
</dbReference>
<evidence type="ECO:0000256" key="4">
    <source>
        <dbReference type="ARBA" id="ARBA00038441"/>
    </source>
</evidence>